<dbReference type="RefSeq" id="XP_013239141.1">
    <property type="nucleotide sequence ID" value="XM_013383687.1"/>
</dbReference>
<dbReference type="VEuPathDB" id="MicrosporidiaDB:DI09_141p70"/>
<dbReference type="PANTHER" id="PTHR21641:SF0">
    <property type="entry name" value="RNA-BINDING PROTEIN EIF1AD-RELATED"/>
    <property type="match status" value="1"/>
</dbReference>
<keyword evidence="3" id="KW-1185">Reference proteome</keyword>
<dbReference type="GO" id="GO:0003723">
    <property type="term" value="F:RNA binding"/>
    <property type="evidence" value="ECO:0007669"/>
    <property type="project" value="UniProtKB-KW"/>
</dbReference>
<accession>A0A098VUT0</accession>
<dbReference type="GeneID" id="25258415"/>
<dbReference type="GO" id="GO:0003743">
    <property type="term" value="F:translation initiation factor activity"/>
    <property type="evidence" value="ECO:0007669"/>
    <property type="project" value="UniProtKB-KW"/>
</dbReference>
<dbReference type="Proteomes" id="UP000029725">
    <property type="component" value="Unassembled WGS sequence"/>
</dbReference>
<dbReference type="InterPro" id="IPR039294">
    <property type="entry name" value="EIF1AD"/>
</dbReference>
<reference evidence="2 3" key="1">
    <citation type="submission" date="2014-04" db="EMBL/GenBank/DDBJ databases">
        <title>A new species of microsporidia sheds light on the evolution of extreme parasitism.</title>
        <authorList>
            <person name="Haag K.L."/>
            <person name="James T.Y."/>
            <person name="Larsson R."/>
            <person name="Schaer T.M."/>
            <person name="Refardt D."/>
            <person name="Pombert J.-F."/>
            <person name="Ebert D."/>
        </authorList>
    </citation>
    <scope>NUCLEOTIDE SEQUENCE [LARGE SCALE GENOMIC DNA]</scope>
    <source>
        <strain evidence="2 3">UGP3</strain>
        <tissue evidence="2">Spores</tissue>
    </source>
</reference>
<dbReference type="HOGENOM" id="CLU_106477_4_1_1"/>
<evidence type="ECO:0000313" key="3">
    <source>
        <dbReference type="Proteomes" id="UP000029725"/>
    </source>
</evidence>
<dbReference type="InterPro" id="IPR012340">
    <property type="entry name" value="NA-bd_OB-fold"/>
</dbReference>
<dbReference type="Gene3D" id="2.40.50.140">
    <property type="entry name" value="Nucleic acid-binding proteins"/>
    <property type="match status" value="1"/>
</dbReference>
<evidence type="ECO:0000313" key="2">
    <source>
        <dbReference type="EMBL" id="KGG52705.1"/>
    </source>
</evidence>
<evidence type="ECO:0000256" key="1">
    <source>
        <dbReference type="ARBA" id="ARBA00022884"/>
    </source>
</evidence>
<protein>
    <submittedName>
        <fullName evidence="2">Translation initiation factor eIF1A-like protein</fullName>
    </submittedName>
</protein>
<keyword evidence="1" id="KW-0694">RNA-binding</keyword>
<dbReference type="AlphaFoldDB" id="A0A098VUT0"/>
<dbReference type="InterPro" id="IPR001253">
    <property type="entry name" value="TIF_eIF-1A"/>
</dbReference>
<dbReference type="SUPFAM" id="SSF50249">
    <property type="entry name" value="Nucleic acid-binding proteins"/>
    <property type="match status" value="1"/>
</dbReference>
<dbReference type="GO" id="GO:0005634">
    <property type="term" value="C:nucleus"/>
    <property type="evidence" value="ECO:0007669"/>
    <property type="project" value="TreeGrafter"/>
</dbReference>
<keyword evidence="2" id="KW-0648">Protein biosynthesis</keyword>
<comment type="caution">
    <text evidence="2">The sequence shown here is derived from an EMBL/GenBank/DDBJ whole genome shotgun (WGS) entry which is preliminary data.</text>
</comment>
<dbReference type="EMBL" id="JMKJ01000046">
    <property type="protein sequence ID" value="KGG52705.1"/>
    <property type="molecule type" value="Genomic_DNA"/>
</dbReference>
<dbReference type="SMART" id="SM00652">
    <property type="entry name" value="eIF1a"/>
    <property type="match status" value="1"/>
</dbReference>
<sequence>MVLPRRSIQQGSLEDFPLPVSSEDIAENTYIALVTAVKGQSLFEISLPVSINSDADSRVQTDGPPSSGVLVQLPNRFKNTLWVKRGGYVMVKIYENPCNKIIGQIEHVLFDSQIKHIKKQGLWPSVFSS</sequence>
<proteinExistence type="predicted"/>
<gene>
    <name evidence="2" type="ORF">DI09_141p70</name>
</gene>
<keyword evidence="2" id="KW-0396">Initiation factor</keyword>
<dbReference type="PANTHER" id="PTHR21641">
    <property type="entry name" value="TRANSLATION INITIATION FACTOR-RELATED"/>
    <property type="match status" value="1"/>
</dbReference>
<dbReference type="OrthoDB" id="1738325at2759"/>
<organism evidence="2 3">
    <name type="scientific">Mitosporidium daphniae</name>
    <dbReference type="NCBI Taxonomy" id="1485682"/>
    <lineage>
        <taxon>Eukaryota</taxon>
        <taxon>Fungi</taxon>
        <taxon>Fungi incertae sedis</taxon>
        <taxon>Microsporidia</taxon>
        <taxon>Mitosporidium</taxon>
    </lineage>
</organism>
<name>A0A098VUT0_9MICR</name>